<gene>
    <name evidence="2" type="ORF">PFISCL1PPCAC_25822</name>
</gene>
<feature type="region of interest" description="Disordered" evidence="1">
    <location>
        <begin position="24"/>
        <end position="92"/>
    </location>
</feature>
<reference evidence="2" key="1">
    <citation type="submission" date="2023-10" db="EMBL/GenBank/DDBJ databases">
        <title>Genome assembly of Pristionchus species.</title>
        <authorList>
            <person name="Yoshida K."/>
            <person name="Sommer R.J."/>
        </authorList>
    </citation>
    <scope>NUCLEOTIDE SEQUENCE</scope>
    <source>
        <strain evidence="2">RS5133</strain>
    </source>
</reference>
<organism evidence="2 3">
    <name type="scientific">Pristionchus fissidentatus</name>
    <dbReference type="NCBI Taxonomy" id="1538716"/>
    <lineage>
        <taxon>Eukaryota</taxon>
        <taxon>Metazoa</taxon>
        <taxon>Ecdysozoa</taxon>
        <taxon>Nematoda</taxon>
        <taxon>Chromadorea</taxon>
        <taxon>Rhabditida</taxon>
        <taxon>Rhabditina</taxon>
        <taxon>Diplogasteromorpha</taxon>
        <taxon>Diplogasteroidea</taxon>
        <taxon>Neodiplogasteridae</taxon>
        <taxon>Pristionchus</taxon>
    </lineage>
</organism>
<evidence type="ECO:0000256" key="1">
    <source>
        <dbReference type="SAM" id="MobiDB-lite"/>
    </source>
</evidence>
<dbReference type="Proteomes" id="UP001432322">
    <property type="component" value="Unassembled WGS sequence"/>
</dbReference>
<evidence type="ECO:0000313" key="2">
    <source>
        <dbReference type="EMBL" id="GMT34525.1"/>
    </source>
</evidence>
<accession>A0AAV5WV90</accession>
<sequence length="92" mass="10333">MEYPALMDASDMMADRLRDLETKNKKDAYAKDTEVRRQLEGVSRPAPTPDQEKEGIAKLKNAAPSMYNRSSLVTDSDVTTAEPVGQRYRTLP</sequence>
<dbReference type="EMBL" id="BTSY01000006">
    <property type="protein sequence ID" value="GMT34525.1"/>
    <property type="molecule type" value="Genomic_DNA"/>
</dbReference>
<feature type="compositionally biased region" description="Basic and acidic residues" evidence="1">
    <location>
        <begin position="24"/>
        <end position="39"/>
    </location>
</feature>
<keyword evidence="3" id="KW-1185">Reference proteome</keyword>
<evidence type="ECO:0000313" key="3">
    <source>
        <dbReference type="Proteomes" id="UP001432322"/>
    </source>
</evidence>
<name>A0AAV5WV90_9BILA</name>
<protein>
    <submittedName>
        <fullName evidence="2">Uncharacterized protein</fullName>
    </submittedName>
</protein>
<dbReference type="AlphaFoldDB" id="A0AAV5WV90"/>
<feature type="compositionally biased region" description="Polar residues" evidence="1">
    <location>
        <begin position="67"/>
        <end position="79"/>
    </location>
</feature>
<comment type="caution">
    <text evidence="2">The sequence shown here is derived from an EMBL/GenBank/DDBJ whole genome shotgun (WGS) entry which is preliminary data.</text>
</comment>
<proteinExistence type="predicted"/>